<protein>
    <submittedName>
        <fullName evidence="3">Competence protein ComEA</fullName>
    </submittedName>
</protein>
<dbReference type="InterPro" id="IPR003583">
    <property type="entry name" value="Hlx-hairpin-Hlx_DNA-bd_motif"/>
</dbReference>
<organism evidence="3 4">
    <name type="scientific">Antiquaquibacter oligotrophicus</name>
    <dbReference type="NCBI Taxonomy" id="2880260"/>
    <lineage>
        <taxon>Bacteria</taxon>
        <taxon>Bacillati</taxon>
        <taxon>Actinomycetota</taxon>
        <taxon>Actinomycetes</taxon>
        <taxon>Micrococcales</taxon>
        <taxon>Microbacteriaceae</taxon>
        <taxon>Antiquaquibacter</taxon>
    </lineage>
</organism>
<evidence type="ECO:0000313" key="4">
    <source>
        <dbReference type="Proteomes" id="UP001160142"/>
    </source>
</evidence>
<dbReference type="Gene3D" id="3.10.560.10">
    <property type="entry name" value="Outer membrane lipoprotein wza domain like"/>
    <property type="match status" value="1"/>
</dbReference>
<dbReference type="RefSeq" id="WP_322133485.1">
    <property type="nucleotide sequence ID" value="NZ_CP085036.1"/>
</dbReference>
<feature type="transmembrane region" description="Helical" evidence="1">
    <location>
        <begin position="12"/>
        <end position="37"/>
    </location>
</feature>
<sequence length="194" mass="19725">MDAPPVEPRTRFRVGVGAVVVLVLVGLGCAILLSTLLPRSSTSSTIAPAPTGQYDETTGVAILVHVLGAVSTPGLYELREGDRVVDAVTLAGGFTADADQGGVNLARPVSDGEQLVVPRVGEVAADAPAGDGKVNLNTADAAALDTLPRVGPAMAERIIAWRDANGGFRAIEDLLNVSGIGDATFAGMKDLVSV</sequence>
<evidence type="ECO:0000259" key="2">
    <source>
        <dbReference type="SMART" id="SM00278"/>
    </source>
</evidence>
<keyword evidence="1" id="KW-1133">Transmembrane helix</keyword>
<gene>
    <name evidence="3" type="ORF">M2152_001347</name>
</gene>
<keyword evidence="1" id="KW-0812">Transmembrane</keyword>
<dbReference type="PANTHER" id="PTHR21180:SF32">
    <property type="entry name" value="ENDONUCLEASE_EXONUCLEASE_PHOSPHATASE FAMILY DOMAIN-CONTAINING PROTEIN 1"/>
    <property type="match status" value="1"/>
</dbReference>
<proteinExistence type="predicted"/>
<evidence type="ECO:0000313" key="3">
    <source>
        <dbReference type="EMBL" id="MDH6181165.1"/>
    </source>
</evidence>
<dbReference type="Proteomes" id="UP001160142">
    <property type="component" value="Unassembled WGS sequence"/>
</dbReference>
<evidence type="ECO:0000256" key="1">
    <source>
        <dbReference type="SAM" id="Phobius"/>
    </source>
</evidence>
<dbReference type="Gene3D" id="1.10.150.310">
    <property type="entry name" value="Tex RuvX-like domain-like"/>
    <property type="match status" value="1"/>
</dbReference>
<dbReference type="Pfam" id="PF12836">
    <property type="entry name" value="HHH_3"/>
    <property type="match status" value="1"/>
</dbReference>
<reference evidence="3 4" key="1">
    <citation type="submission" date="2023-04" db="EMBL/GenBank/DDBJ databases">
        <title>Genome Encyclopedia of Bacteria and Archaea VI: Functional Genomics of Type Strains.</title>
        <authorList>
            <person name="Whitman W."/>
        </authorList>
    </citation>
    <scope>NUCLEOTIDE SEQUENCE [LARGE SCALE GENOMIC DNA]</scope>
    <source>
        <strain evidence="3 4">SG_E_30_P1</strain>
    </source>
</reference>
<dbReference type="SUPFAM" id="SSF47781">
    <property type="entry name" value="RuvA domain 2-like"/>
    <property type="match status" value="1"/>
</dbReference>
<name>A0ABT6KN35_9MICO</name>
<dbReference type="InterPro" id="IPR019554">
    <property type="entry name" value="Soluble_ligand-bd"/>
</dbReference>
<comment type="caution">
    <text evidence="3">The sequence shown here is derived from an EMBL/GenBank/DDBJ whole genome shotgun (WGS) entry which is preliminary data.</text>
</comment>
<dbReference type="InterPro" id="IPR010994">
    <property type="entry name" value="RuvA_2-like"/>
</dbReference>
<dbReference type="InterPro" id="IPR051675">
    <property type="entry name" value="Endo/Exo/Phosphatase_dom_1"/>
</dbReference>
<dbReference type="EMBL" id="JARXVQ010000001">
    <property type="protein sequence ID" value="MDH6181165.1"/>
    <property type="molecule type" value="Genomic_DNA"/>
</dbReference>
<dbReference type="Pfam" id="PF10531">
    <property type="entry name" value="SLBB"/>
    <property type="match status" value="1"/>
</dbReference>
<accession>A0ABT6KN35</accession>
<dbReference type="SMART" id="SM00278">
    <property type="entry name" value="HhH1"/>
    <property type="match status" value="2"/>
</dbReference>
<dbReference type="PANTHER" id="PTHR21180">
    <property type="entry name" value="ENDONUCLEASE/EXONUCLEASE/PHOSPHATASE FAMILY DOMAIN-CONTAINING PROTEIN 1"/>
    <property type="match status" value="1"/>
</dbReference>
<feature type="domain" description="Helix-hairpin-helix DNA-binding motif class 1" evidence="2">
    <location>
        <begin position="172"/>
        <end position="191"/>
    </location>
</feature>
<keyword evidence="1" id="KW-0472">Membrane</keyword>
<keyword evidence="4" id="KW-1185">Reference proteome</keyword>
<feature type="domain" description="Helix-hairpin-helix DNA-binding motif class 1" evidence="2">
    <location>
        <begin position="142"/>
        <end position="161"/>
    </location>
</feature>